<dbReference type="PANTHER" id="PTHR43652">
    <property type="entry name" value="BASIC AMINO ACID ANTIPORTER YFCC-RELATED"/>
    <property type="match status" value="1"/>
</dbReference>
<dbReference type="Pfam" id="PF03606">
    <property type="entry name" value="DcuC"/>
    <property type="match status" value="1"/>
</dbReference>
<feature type="transmembrane region" description="Helical" evidence="6">
    <location>
        <begin position="96"/>
        <end position="117"/>
    </location>
</feature>
<organism evidence="7 8">
    <name type="scientific">Natranaerobius trueperi</name>
    <dbReference type="NCBI Taxonomy" id="759412"/>
    <lineage>
        <taxon>Bacteria</taxon>
        <taxon>Bacillati</taxon>
        <taxon>Bacillota</taxon>
        <taxon>Clostridia</taxon>
        <taxon>Natranaerobiales</taxon>
        <taxon>Natranaerobiaceae</taxon>
        <taxon>Natranaerobius</taxon>
    </lineage>
</organism>
<keyword evidence="3 6" id="KW-0812">Transmembrane</keyword>
<feature type="transmembrane region" description="Helical" evidence="6">
    <location>
        <begin position="448"/>
        <end position="468"/>
    </location>
</feature>
<dbReference type="GO" id="GO:0005886">
    <property type="term" value="C:plasma membrane"/>
    <property type="evidence" value="ECO:0007669"/>
    <property type="project" value="UniProtKB-SubCell"/>
</dbReference>
<comment type="caution">
    <text evidence="7">The sequence shown here is derived from an EMBL/GenBank/DDBJ whole genome shotgun (WGS) entry which is preliminary data.</text>
</comment>
<evidence type="ECO:0000256" key="5">
    <source>
        <dbReference type="ARBA" id="ARBA00023136"/>
    </source>
</evidence>
<evidence type="ECO:0000256" key="1">
    <source>
        <dbReference type="ARBA" id="ARBA00004651"/>
    </source>
</evidence>
<dbReference type="AlphaFoldDB" id="A0A226C1Q7"/>
<feature type="transmembrane region" description="Helical" evidence="6">
    <location>
        <begin position="480"/>
        <end position="500"/>
    </location>
</feature>
<feature type="transmembrane region" description="Helical" evidence="6">
    <location>
        <begin position="309"/>
        <end position="327"/>
    </location>
</feature>
<evidence type="ECO:0000256" key="3">
    <source>
        <dbReference type="ARBA" id="ARBA00022692"/>
    </source>
</evidence>
<keyword evidence="5 6" id="KW-0472">Membrane</keyword>
<evidence type="ECO:0000256" key="6">
    <source>
        <dbReference type="SAM" id="Phobius"/>
    </source>
</evidence>
<sequence>MSKPKFKAPDTYVIIFFVVILASIMTFLVPVGSFETDEVTVEELDDTRTVIDPDSFSYVTDNEGEVVREGISLFEPFGGVGFLNYVFEGTVAGDKWGAAVGVIAFILVIGGSFGIILKTGAVDAGILTMIEKTRGREVLLIPVLFFLFSLGGAIFGMSEEAMAFAMIVIPIVIAMGYDSIVGICITYVATQIGFATSWMNPFGVAIAQGVAEIPVYSGAMFRMGLWVIFTAIGIGYTYSYAKKIKEDPTKSIAFESDKINHKDSADKAKDTKGNQKFTLGHGLVLLTIASGIVWVIWGVVNHAYYIPEIATQFFTMGLVSGIIGVIFKLNNMTVNDIAKAFKGGAQDLVGAALVVGMAQGIILVLGGTDPESATVLNTVLNWVGGVIGSLPSAISAWFMYLFQSVFNFFVVSGSGQAALVMPLMAPLADLVGVTRQVAVLAYQLGDGLSNMIVPTSASLMGVLGVAKLDWSQWLKFIIKLQVILFIVASIVIMVSALIGFN</sequence>
<feature type="transmembrane region" description="Helical" evidence="6">
    <location>
        <begin position="12"/>
        <end position="34"/>
    </location>
</feature>
<dbReference type="InterPro" id="IPR051679">
    <property type="entry name" value="DASS-Related_Transporters"/>
</dbReference>
<dbReference type="OrthoDB" id="255482at2"/>
<feature type="transmembrane region" description="Helical" evidence="6">
    <location>
        <begin position="163"/>
        <end position="185"/>
    </location>
</feature>
<name>A0A226C1Q7_9FIRM</name>
<evidence type="ECO:0008006" key="9">
    <source>
        <dbReference type="Google" id="ProtNLM"/>
    </source>
</evidence>
<feature type="transmembrane region" description="Helical" evidence="6">
    <location>
        <begin position="223"/>
        <end position="241"/>
    </location>
</feature>
<gene>
    <name evidence="7" type="ORF">CDO51_00845</name>
</gene>
<dbReference type="EMBL" id="NIQC01000001">
    <property type="protein sequence ID" value="OWZ84982.1"/>
    <property type="molecule type" value="Genomic_DNA"/>
</dbReference>
<evidence type="ECO:0000256" key="4">
    <source>
        <dbReference type="ARBA" id="ARBA00022989"/>
    </source>
</evidence>
<keyword evidence="2" id="KW-1003">Cell membrane</keyword>
<keyword evidence="4 6" id="KW-1133">Transmembrane helix</keyword>
<comment type="subcellular location">
    <subcellularLocation>
        <location evidence="1">Cell membrane</location>
        <topology evidence="1">Multi-pass membrane protein</topology>
    </subcellularLocation>
</comment>
<protein>
    <recommendedName>
        <fullName evidence="9">Basic amino acid antiporter YfcC</fullName>
    </recommendedName>
</protein>
<dbReference type="PANTHER" id="PTHR43652:SF2">
    <property type="entry name" value="BASIC AMINO ACID ANTIPORTER YFCC-RELATED"/>
    <property type="match status" value="1"/>
</dbReference>
<proteinExistence type="predicted"/>
<feature type="transmembrane region" description="Helical" evidence="6">
    <location>
        <begin position="192"/>
        <end position="211"/>
    </location>
</feature>
<feature type="transmembrane region" description="Helical" evidence="6">
    <location>
        <begin position="408"/>
        <end position="428"/>
    </location>
</feature>
<dbReference type="InterPro" id="IPR018385">
    <property type="entry name" value="C4_dicarb_anaerob_car-like"/>
</dbReference>
<evidence type="ECO:0000313" key="7">
    <source>
        <dbReference type="EMBL" id="OWZ84982.1"/>
    </source>
</evidence>
<evidence type="ECO:0000313" key="8">
    <source>
        <dbReference type="Proteomes" id="UP000214588"/>
    </source>
</evidence>
<accession>A0A226C1Q7</accession>
<dbReference type="Proteomes" id="UP000214588">
    <property type="component" value="Unassembled WGS sequence"/>
</dbReference>
<feature type="transmembrane region" description="Helical" evidence="6">
    <location>
        <begin position="277"/>
        <end position="297"/>
    </location>
</feature>
<evidence type="ECO:0000256" key="2">
    <source>
        <dbReference type="ARBA" id="ARBA00022475"/>
    </source>
</evidence>
<feature type="transmembrane region" description="Helical" evidence="6">
    <location>
        <begin position="138"/>
        <end position="157"/>
    </location>
</feature>
<reference evidence="7 8" key="1">
    <citation type="submission" date="2017-06" db="EMBL/GenBank/DDBJ databases">
        <title>Draft Genome Sequence of Natranaerobius trueperi halophilic, alkalithermophilic bacteria from soda lakes.</title>
        <authorList>
            <person name="Zhao B."/>
        </authorList>
    </citation>
    <scope>NUCLEOTIDE SEQUENCE [LARGE SCALE GENOMIC DNA]</scope>
    <source>
        <strain evidence="7 8">DSM 18760</strain>
    </source>
</reference>
<dbReference type="NCBIfam" id="NF008611">
    <property type="entry name" value="PRK11588.1"/>
    <property type="match status" value="1"/>
</dbReference>
<feature type="transmembrane region" description="Helical" evidence="6">
    <location>
        <begin position="379"/>
        <end position="401"/>
    </location>
</feature>
<dbReference type="RefSeq" id="WP_089022406.1">
    <property type="nucleotide sequence ID" value="NZ_NIQC01000001.1"/>
</dbReference>
<feature type="transmembrane region" description="Helical" evidence="6">
    <location>
        <begin position="348"/>
        <end position="367"/>
    </location>
</feature>
<keyword evidence="8" id="KW-1185">Reference proteome</keyword>